<comment type="caution">
    <text evidence="10">The sequence shown here is derived from an EMBL/GenBank/DDBJ whole genome shotgun (WGS) entry which is preliminary data.</text>
</comment>
<dbReference type="InterPro" id="IPR044746">
    <property type="entry name" value="ABCC_6TM_D1"/>
</dbReference>
<organism evidence="10 11">
    <name type="scientific">Salix purpurea</name>
    <name type="common">Purple osier willow</name>
    <dbReference type="NCBI Taxonomy" id="77065"/>
    <lineage>
        <taxon>Eukaryota</taxon>
        <taxon>Viridiplantae</taxon>
        <taxon>Streptophyta</taxon>
        <taxon>Embryophyta</taxon>
        <taxon>Tracheophyta</taxon>
        <taxon>Spermatophyta</taxon>
        <taxon>Magnoliopsida</taxon>
        <taxon>eudicotyledons</taxon>
        <taxon>Gunneridae</taxon>
        <taxon>Pentapetalae</taxon>
        <taxon>rosids</taxon>
        <taxon>fabids</taxon>
        <taxon>Malpighiales</taxon>
        <taxon>Salicaceae</taxon>
        <taxon>Saliceae</taxon>
        <taxon>Salix</taxon>
    </lineage>
</organism>
<keyword evidence="7 8" id="KW-0472">Membrane</keyword>
<feature type="transmembrane region" description="Helical" evidence="8">
    <location>
        <begin position="379"/>
        <end position="398"/>
    </location>
</feature>
<keyword evidence="6 8" id="KW-1133">Transmembrane helix</keyword>
<feature type="transmembrane region" description="Helical" evidence="8">
    <location>
        <begin position="15"/>
        <end position="37"/>
    </location>
</feature>
<dbReference type="Gene3D" id="3.40.50.300">
    <property type="entry name" value="P-loop containing nucleotide triphosphate hydrolases"/>
    <property type="match status" value="1"/>
</dbReference>
<dbReference type="EMBL" id="JAPFFK010000016">
    <property type="protein sequence ID" value="KAJ6704811.1"/>
    <property type="molecule type" value="Genomic_DNA"/>
</dbReference>
<keyword evidence="4" id="KW-0547">Nucleotide-binding</keyword>
<keyword evidence="3 8" id="KW-0812">Transmembrane</keyword>
<feature type="transmembrane region" description="Helical" evidence="8">
    <location>
        <begin position="220"/>
        <end position="238"/>
    </location>
</feature>
<feature type="transmembrane region" description="Helical" evidence="8">
    <location>
        <begin position="352"/>
        <end position="373"/>
    </location>
</feature>
<feature type="transmembrane region" description="Helical" evidence="8">
    <location>
        <begin position="67"/>
        <end position="88"/>
    </location>
</feature>
<dbReference type="OrthoDB" id="6500128at2759"/>
<feature type="transmembrane region" description="Helical" evidence="8">
    <location>
        <begin position="167"/>
        <end position="186"/>
    </location>
</feature>
<accession>A0A9Q0QED2</accession>
<evidence type="ECO:0000256" key="8">
    <source>
        <dbReference type="SAM" id="Phobius"/>
    </source>
</evidence>
<feature type="domain" description="ABC transmembrane type-1" evidence="9">
    <location>
        <begin position="306"/>
        <end position="521"/>
    </location>
</feature>
<evidence type="ECO:0000256" key="6">
    <source>
        <dbReference type="ARBA" id="ARBA00022989"/>
    </source>
</evidence>
<dbReference type="InterPro" id="IPR036640">
    <property type="entry name" value="ABC1_TM_sf"/>
</dbReference>
<evidence type="ECO:0000313" key="10">
    <source>
        <dbReference type="EMBL" id="KAJ6704811.1"/>
    </source>
</evidence>
<evidence type="ECO:0000256" key="2">
    <source>
        <dbReference type="ARBA" id="ARBA00022448"/>
    </source>
</evidence>
<dbReference type="PANTHER" id="PTHR24223">
    <property type="entry name" value="ATP-BINDING CASSETTE SUB-FAMILY C"/>
    <property type="match status" value="1"/>
</dbReference>
<evidence type="ECO:0000256" key="5">
    <source>
        <dbReference type="ARBA" id="ARBA00022840"/>
    </source>
</evidence>
<dbReference type="PANTHER" id="PTHR24223:SF181">
    <property type="entry name" value="ABC TRANSPORTER C FAMILY MEMBER 3"/>
    <property type="match status" value="1"/>
</dbReference>
<dbReference type="InterPro" id="IPR011527">
    <property type="entry name" value="ABC1_TM_dom"/>
</dbReference>
<dbReference type="Proteomes" id="UP001151532">
    <property type="component" value="Chromosome 3"/>
</dbReference>
<evidence type="ECO:0000256" key="7">
    <source>
        <dbReference type="ARBA" id="ARBA00023136"/>
    </source>
</evidence>
<keyword evidence="5 10" id="KW-0067">ATP-binding</keyword>
<comment type="subcellular location">
    <subcellularLocation>
        <location evidence="1">Membrane</location>
        <topology evidence="1">Multi-pass membrane protein</topology>
    </subcellularLocation>
</comment>
<evidence type="ECO:0000259" key="9">
    <source>
        <dbReference type="PROSITE" id="PS50929"/>
    </source>
</evidence>
<dbReference type="FunFam" id="1.20.1560.10:FF:000003">
    <property type="entry name" value="ABC transporter C family member 10"/>
    <property type="match status" value="1"/>
</dbReference>
<dbReference type="InterPro" id="IPR003439">
    <property type="entry name" value="ABC_transporter-like_ATP-bd"/>
</dbReference>
<protein>
    <submittedName>
        <fullName evidence="10">ATP-BINDING CASSETTE SUB-FAMILY C</fullName>
    </submittedName>
</protein>
<evidence type="ECO:0000256" key="3">
    <source>
        <dbReference type="ARBA" id="ARBA00022692"/>
    </source>
</evidence>
<dbReference type="AlphaFoldDB" id="A0A9Q0QED2"/>
<gene>
    <name evidence="10" type="ORF">OIU79_009677</name>
</gene>
<dbReference type="InterPro" id="IPR050173">
    <property type="entry name" value="ABC_transporter_C-like"/>
</dbReference>
<evidence type="ECO:0000313" key="11">
    <source>
        <dbReference type="Proteomes" id="UP001151532"/>
    </source>
</evidence>
<feature type="transmembrane region" description="Helical" evidence="8">
    <location>
        <begin position="457"/>
        <end position="480"/>
    </location>
</feature>
<dbReference type="PROSITE" id="PS50929">
    <property type="entry name" value="ABC_TM1F"/>
    <property type="match status" value="1"/>
</dbReference>
<dbReference type="CDD" id="cd18579">
    <property type="entry name" value="ABC_6TM_ABCC_D1"/>
    <property type="match status" value="1"/>
</dbReference>
<dbReference type="GO" id="GO:0005524">
    <property type="term" value="F:ATP binding"/>
    <property type="evidence" value="ECO:0007669"/>
    <property type="project" value="UniProtKB-KW"/>
</dbReference>
<sequence length="644" mass="71433">MHAPGSNIDFLLKSIFIRGFCGSLHLVLLLALSVSYVSKKLSRGGDGEGSKEMLKIKRRFMWYKQTLVCCLGVSVFNLILCLLSYFYLHGNVWSDGEAVTLLDLGLRTLSWGALADYLHTRFFNSGEKMFPLLLRVWWGFYLAISCYCFAVDVFLHKRQGSLEIEWYLVSDVVSVFAGLFLCYVGFSRSDIQDVLEEPLLNGDSSSINNLETSDSRGGDAVTPFGNAGLFSILTFSWMNSLIASGNKKTLDLEDVPQLHGVDSVVGAFPAFKNKLESDCGRVTRFKLAKALFLALMGEENSRIEQIGTRLRAVTTTMIYNKSLTISCHSKQGHSSGEIINIMTIDANRIGRFSWYIHDPWLVMLQVCLALLILYRNLGLGSVAGFVATVIVISLNYPFGRLEEKFQDKLMESKDKRMKTTTEILRNMRILKLQGWEMKFLSKILDLREIETRWLKKYLYTSVVITVVAWVTPTIVAVATFGTCMLIGVPLDSGKVLSALATFEILQSPIYSLPDTPNAIEKLPAGSSDTAIEIVDGNFSWDLSSPGATLKDINFKVFNGMKVAVCGTVGSGKSSLLSSILGELPKISGTLKLCGTKAYVAQSPWIQSGNIEENILFGEGMNRERYDKVLEACSLKKGPGNTLIR</sequence>
<dbReference type="SUPFAM" id="SSF52540">
    <property type="entry name" value="P-loop containing nucleoside triphosphate hydrolases"/>
    <property type="match status" value="1"/>
</dbReference>
<dbReference type="Pfam" id="PF00664">
    <property type="entry name" value="ABC_membrane"/>
    <property type="match status" value="1"/>
</dbReference>
<evidence type="ECO:0000256" key="4">
    <source>
        <dbReference type="ARBA" id="ARBA00022741"/>
    </source>
</evidence>
<dbReference type="Pfam" id="PF00005">
    <property type="entry name" value="ABC_tran"/>
    <property type="match status" value="1"/>
</dbReference>
<dbReference type="GO" id="GO:0016887">
    <property type="term" value="F:ATP hydrolysis activity"/>
    <property type="evidence" value="ECO:0007669"/>
    <property type="project" value="InterPro"/>
</dbReference>
<dbReference type="Gene3D" id="1.20.1560.10">
    <property type="entry name" value="ABC transporter type 1, transmembrane domain"/>
    <property type="match status" value="1"/>
</dbReference>
<name>A0A9Q0QED2_SALPP</name>
<dbReference type="InterPro" id="IPR027417">
    <property type="entry name" value="P-loop_NTPase"/>
</dbReference>
<proteinExistence type="predicted"/>
<dbReference type="SUPFAM" id="SSF90123">
    <property type="entry name" value="ABC transporter transmembrane region"/>
    <property type="match status" value="1"/>
</dbReference>
<reference evidence="10" key="2">
    <citation type="journal article" date="2023" name="Int. J. Mol. Sci.">
        <title>De Novo Assembly and Annotation of 11 Diverse Shrub Willow (Salix) Genomes Reveals Novel Gene Organization in Sex-Linked Regions.</title>
        <authorList>
            <person name="Hyden B."/>
            <person name="Feng K."/>
            <person name="Yates T.B."/>
            <person name="Jawdy S."/>
            <person name="Cereghino C."/>
            <person name="Smart L.B."/>
            <person name="Muchero W."/>
        </authorList>
    </citation>
    <scope>NUCLEOTIDE SEQUENCE</scope>
    <source>
        <tissue evidence="10">Shoot tip</tissue>
    </source>
</reference>
<reference evidence="10" key="1">
    <citation type="submission" date="2022-11" db="EMBL/GenBank/DDBJ databases">
        <authorList>
            <person name="Hyden B.L."/>
            <person name="Feng K."/>
            <person name="Yates T."/>
            <person name="Jawdy S."/>
            <person name="Smart L.B."/>
            <person name="Muchero W."/>
        </authorList>
    </citation>
    <scope>NUCLEOTIDE SEQUENCE</scope>
    <source>
        <tissue evidence="10">Shoot tip</tissue>
    </source>
</reference>
<keyword evidence="11" id="KW-1185">Reference proteome</keyword>
<feature type="transmembrane region" description="Helical" evidence="8">
    <location>
        <begin position="136"/>
        <end position="155"/>
    </location>
</feature>
<dbReference type="GO" id="GO:0140359">
    <property type="term" value="F:ABC-type transporter activity"/>
    <property type="evidence" value="ECO:0007669"/>
    <property type="project" value="InterPro"/>
</dbReference>
<dbReference type="GO" id="GO:0016020">
    <property type="term" value="C:membrane"/>
    <property type="evidence" value="ECO:0007669"/>
    <property type="project" value="UniProtKB-SubCell"/>
</dbReference>
<keyword evidence="2" id="KW-0813">Transport</keyword>
<evidence type="ECO:0000256" key="1">
    <source>
        <dbReference type="ARBA" id="ARBA00004141"/>
    </source>
</evidence>